<evidence type="ECO:0000256" key="1">
    <source>
        <dbReference type="ARBA" id="ARBA00004141"/>
    </source>
</evidence>
<evidence type="ECO:0000256" key="9">
    <source>
        <dbReference type="SAM" id="Phobius"/>
    </source>
</evidence>
<keyword evidence="7" id="KW-0175">Coiled coil</keyword>
<name>A0AAV7XZM4_9NEOP</name>
<feature type="compositionally biased region" description="Basic and acidic residues" evidence="8">
    <location>
        <begin position="560"/>
        <end position="577"/>
    </location>
</feature>
<dbReference type="EMBL" id="JAPTSV010000003">
    <property type="protein sequence ID" value="KAJ1529254.1"/>
    <property type="molecule type" value="Genomic_DNA"/>
</dbReference>
<dbReference type="PANTHER" id="PTHR22950">
    <property type="entry name" value="AMINO ACID TRANSPORTER"/>
    <property type="match status" value="1"/>
</dbReference>
<dbReference type="PANTHER" id="PTHR22950:SF646">
    <property type="entry name" value="SODIUM-COUPLED NEUTRAL AMINO ACID TRANSPORTER 10-RELATED"/>
    <property type="match status" value="1"/>
</dbReference>
<feature type="compositionally biased region" description="Basic and acidic residues" evidence="8">
    <location>
        <begin position="506"/>
        <end position="515"/>
    </location>
</feature>
<dbReference type="InterPro" id="IPR013057">
    <property type="entry name" value="AA_transpt_TM"/>
</dbReference>
<evidence type="ECO:0000313" key="11">
    <source>
        <dbReference type="EMBL" id="KAJ1529254.1"/>
    </source>
</evidence>
<feature type="transmembrane region" description="Helical" evidence="9">
    <location>
        <begin position="34"/>
        <end position="59"/>
    </location>
</feature>
<feature type="coiled-coil region" evidence="7">
    <location>
        <begin position="632"/>
        <end position="659"/>
    </location>
</feature>
<keyword evidence="6 9" id="KW-0472">Membrane</keyword>
<comment type="caution">
    <text evidence="11">The sequence shown here is derived from an EMBL/GenBank/DDBJ whole genome shotgun (WGS) entry which is preliminary data.</text>
</comment>
<dbReference type="GO" id="GO:0015179">
    <property type="term" value="F:L-amino acid transmembrane transporter activity"/>
    <property type="evidence" value="ECO:0007669"/>
    <property type="project" value="TreeGrafter"/>
</dbReference>
<feature type="transmembrane region" description="Helical" evidence="9">
    <location>
        <begin position="783"/>
        <end position="803"/>
    </location>
</feature>
<feature type="transmembrane region" description="Helical" evidence="9">
    <location>
        <begin position="372"/>
        <end position="393"/>
    </location>
</feature>
<keyword evidence="2" id="KW-0813">Transport</keyword>
<feature type="transmembrane region" description="Helical" evidence="9">
    <location>
        <begin position="120"/>
        <end position="139"/>
    </location>
</feature>
<feature type="region of interest" description="Disordered" evidence="8">
    <location>
        <begin position="506"/>
        <end position="530"/>
    </location>
</feature>
<keyword evidence="5 9" id="KW-1133">Transmembrane helix</keyword>
<evidence type="ECO:0000313" key="12">
    <source>
        <dbReference type="Proteomes" id="UP001075354"/>
    </source>
</evidence>
<protein>
    <recommendedName>
        <fullName evidence="10">Amino acid transporter transmembrane domain-containing protein</fullName>
    </recommendedName>
</protein>
<comment type="subcellular location">
    <subcellularLocation>
        <location evidence="1">Membrane</location>
        <topology evidence="1">Multi-pass membrane protein</topology>
    </subcellularLocation>
</comment>
<proteinExistence type="predicted"/>
<evidence type="ECO:0000256" key="3">
    <source>
        <dbReference type="ARBA" id="ARBA00022692"/>
    </source>
</evidence>
<dbReference type="Pfam" id="PF01490">
    <property type="entry name" value="Aa_trans"/>
    <property type="match status" value="1"/>
</dbReference>
<feature type="domain" description="Amino acid transporter transmembrane" evidence="10">
    <location>
        <begin position="3"/>
        <end position="393"/>
    </location>
</feature>
<evidence type="ECO:0000256" key="8">
    <source>
        <dbReference type="SAM" id="MobiDB-lite"/>
    </source>
</evidence>
<feature type="transmembrane region" description="Helical" evidence="9">
    <location>
        <begin position="340"/>
        <end position="360"/>
    </location>
</feature>
<evidence type="ECO:0000256" key="2">
    <source>
        <dbReference type="ARBA" id="ARBA00022448"/>
    </source>
</evidence>
<feature type="compositionally biased region" description="Polar residues" evidence="8">
    <location>
        <begin position="448"/>
        <end position="468"/>
    </location>
</feature>
<evidence type="ECO:0000256" key="5">
    <source>
        <dbReference type="ARBA" id="ARBA00022989"/>
    </source>
</evidence>
<evidence type="ECO:0000256" key="4">
    <source>
        <dbReference type="ARBA" id="ARBA00022970"/>
    </source>
</evidence>
<feature type="region of interest" description="Disordered" evidence="8">
    <location>
        <begin position="552"/>
        <end position="629"/>
    </location>
</feature>
<feature type="transmembrane region" description="Helical" evidence="9">
    <location>
        <begin position="267"/>
        <end position="295"/>
    </location>
</feature>
<evidence type="ECO:0000259" key="10">
    <source>
        <dbReference type="Pfam" id="PF01490"/>
    </source>
</evidence>
<gene>
    <name evidence="11" type="ORF">ONE63_006054</name>
</gene>
<dbReference type="AlphaFoldDB" id="A0AAV7XZM4"/>
<reference evidence="11" key="1">
    <citation type="submission" date="2022-12" db="EMBL/GenBank/DDBJ databases">
        <title>Chromosome-level genome assembly of the bean flower thrips Megalurothrips usitatus.</title>
        <authorList>
            <person name="Ma L."/>
            <person name="Liu Q."/>
            <person name="Li H."/>
            <person name="Cai W."/>
        </authorList>
    </citation>
    <scope>NUCLEOTIDE SEQUENCE</scope>
    <source>
        <strain evidence="11">Cailab_2022a</strain>
    </source>
</reference>
<feature type="compositionally biased region" description="Basic and acidic residues" evidence="8">
    <location>
        <begin position="595"/>
        <end position="616"/>
    </location>
</feature>
<feature type="transmembrane region" description="Helical" evidence="9">
    <location>
        <begin position="79"/>
        <end position="99"/>
    </location>
</feature>
<keyword evidence="12" id="KW-1185">Reference proteome</keyword>
<keyword evidence="3 9" id="KW-0812">Transmembrane</keyword>
<dbReference type="Proteomes" id="UP001075354">
    <property type="component" value="Chromosome 3"/>
</dbReference>
<feature type="transmembrane region" description="Helical" evidence="9">
    <location>
        <begin position="226"/>
        <end position="247"/>
    </location>
</feature>
<sequence>MGSNTGQVMTLTNSIIGVSILAMPYCFKQCGIVLSVLLLCLSSLLSRFACHFLLKAAIITRRRNYEFLAFHVFGSTGKLGVELAIIGFLLGTCIAFFVVMGDLGPAIISSMLGFHRTDTLRTSILVGMALFVVLPLGLLKNVDSLSSLCAASFAFYVCLVLKVVGEAAVPLMTGDWLDQVNFWRPEGIWQCSPIFSMALFCQTQLFEIFDTVPNVALDKLNAVVRVAINLCTAVYISVGFFGYVAFSKENITGNILVSLSETMSSEVIKVGFVLSVAVSFPLVIFPCRASLYSLLYRSAQPPVHDIVASHVPEIRFKTLTIGIVGVSLVLGLLLPNIERVLGIIGSTIGVGICIITPSLLLGNTARHSKDRLLSQVIMWAGAIIMVLGTYAHILNSEQASKIEPALEGDNFIIDHNHAVDRLNEQPPAALAFQPLRGESNVKKLIDTSGENGKAYNSESRSPKSNSNKPFFGDKSALQKNYEVNAIPAKVDANFDKTLVDTRSHDKLIETNEKLQEPPIPADTGEKQQEPPIPVDVVVKQASAQPVVAVVPAPVQSSESPAKESKLSNDNTKNREVSVQKSKVSSNNAEEVNQDAIRHEDAESALEAKGDKEKSNLIEKPIQKQAEVEDQKKKAEEQKLMETLKEHQEVQRDILNEQQKILQEMKKHEHGQPKAGNEIVKDVEKSAVVKDTDKLVVLSDFDKKGSVRVSVKPKNSHILHSVTNLLDRPNNDKIQLPENVFARKEAPAINKTNIPIVSKDQVQPPGVPMKGDFFFLAITMLHPYNFSSTCHSHFCVFFFFFILFR</sequence>
<accession>A0AAV7XZM4</accession>
<feature type="region of interest" description="Disordered" evidence="8">
    <location>
        <begin position="446"/>
        <end position="473"/>
    </location>
</feature>
<keyword evidence="4" id="KW-0029">Amino-acid transport</keyword>
<dbReference type="GO" id="GO:0016020">
    <property type="term" value="C:membrane"/>
    <property type="evidence" value="ECO:0007669"/>
    <property type="project" value="UniProtKB-SubCell"/>
</dbReference>
<evidence type="ECO:0000256" key="7">
    <source>
        <dbReference type="SAM" id="Coils"/>
    </source>
</evidence>
<feature type="transmembrane region" description="Helical" evidence="9">
    <location>
        <begin position="145"/>
        <end position="164"/>
    </location>
</feature>
<evidence type="ECO:0000256" key="6">
    <source>
        <dbReference type="ARBA" id="ARBA00023136"/>
    </source>
</evidence>
<organism evidence="11 12">
    <name type="scientific">Megalurothrips usitatus</name>
    <name type="common">bean blossom thrips</name>
    <dbReference type="NCBI Taxonomy" id="439358"/>
    <lineage>
        <taxon>Eukaryota</taxon>
        <taxon>Metazoa</taxon>
        <taxon>Ecdysozoa</taxon>
        <taxon>Arthropoda</taxon>
        <taxon>Hexapoda</taxon>
        <taxon>Insecta</taxon>
        <taxon>Pterygota</taxon>
        <taxon>Neoptera</taxon>
        <taxon>Paraneoptera</taxon>
        <taxon>Thysanoptera</taxon>
        <taxon>Terebrantia</taxon>
        <taxon>Thripoidea</taxon>
        <taxon>Thripidae</taxon>
        <taxon>Megalurothrips</taxon>
    </lineage>
</organism>